<dbReference type="Proteomes" id="UP001595615">
    <property type="component" value="Unassembled WGS sequence"/>
</dbReference>
<keyword evidence="9" id="KW-1185">Reference proteome</keyword>
<dbReference type="GO" id="GO:0051213">
    <property type="term" value="F:dioxygenase activity"/>
    <property type="evidence" value="ECO:0007669"/>
    <property type="project" value="UniProtKB-KW"/>
</dbReference>
<gene>
    <name evidence="8" type="ORF">ACFOMD_10300</name>
</gene>
<comment type="cofactor">
    <cofactor evidence="1">
        <name>Fe(2+)</name>
        <dbReference type="ChEBI" id="CHEBI:29033"/>
    </cofactor>
</comment>
<dbReference type="RefSeq" id="WP_380860871.1">
    <property type="nucleotide sequence ID" value="NZ_JBHRXV010000009.1"/>
</dbReference>
<protein>
    <recommendedName>
        <fullName evidence="6">2-oxoadipate dioxygenase/decarboxylase</fullName>
        <ecNumber evidence="6">1.13.11.93</ecNumber>
    </recommendedName>
    <alternativeName>
        <fullName evidence="7">2-hydroxyglutarate synthase</fullName>
    </alternativeName>
</protein>
<keyword evidence="4" id="KW-0408">Iron</keyword>
<evidence type="ECO:0000256" key="1">
    <source>
        <dbReference type="ARBA" id="ARBA00001954"/>
    </source>
</evidence>
<dbReference type="SMART" id="SM01150">
    <property type="entry name" value="DUF1338"/>
    <property type="match status" value="1"/>
</dbReference>
<evidence type="ECO:0000256" key="5">
    <source>
        <dbReference type="ARBA" id="ARBA00035013"/>
    </source>
</evidence>
<proteinExistence type="inferred from homology"/>
<evidence type="ECO:0000256" key="3">
    <source>
        <dbReference type="ARBA" id="ARBA00023002"/>
    </source>
</evidence>
<accession>A0ABV7XE84</accession>
<dbReference type="Pfam" id="PF07063">
    <property type="entry name" value="HGLS"/>
    <property type="match status" value="1"/>
</dbReference>
<keyword evidence="3" id="KW-0560">Oxidoreductase</keyword>
<evidence type="ECO:0000313" key="8">
    <source>
        <dbReference type="EMBL" id="MFC3712964.1"/>
    </source>
</evidence>
<reference evidence="9" key="1">
    <citation type="journal article" date="2019" name="Int. J. Syst. Evol. Microbiol.">
        <title>The Global Catalogue of Microorganisms (GCM) 10K type strain sequencing project: providing services to taxonomists for standard genome sequencing and annotation.</title>
        <authorList>
            <consortium name="The Broad Institute Genomics Platform"/>
            <consortium name="The Broad Institute Genome Sequencing Center for Infectious Disease"/>
            <person name="Wu L."/>
            <person name="Ma J."/>
        </authorList>
    </citation>
    <scope>NUCLEOTIDE SEQUENCE [LARGE SCALE GENOMIC DNA]</scope>
    <source>
        <strain evidence="9">KCTC 42644</strain>
    </source>
</reference>
<dbReference type="PANTHER" id="PTHR31136">
    <property type="entry name" value="DUF1338 DOMAIN-CONTAINING PROTEIN"/>
    <property type="match status" value="1"/>
</dbReference>
<dbReference type="InterPro" id="IPR009770">
    <property type="entry name" value="HGLS"/>
</dbReference>
<dbReference type="EC" id="1.13.11.93" evidence="6"/>
<comment type="caution">
    <text evidence="8">The sequence shown here is derived from an EMBL/GenBank/DDBJ whole genome shotgun (WGS) entry which is preliminary data.</text>
</comment>
<dbReference type="EMBL" id="JBHRXV010000009">
    <property type="protein sequence ID" value="MFC3712964.1"/>
    <property type="molecule type" value="Genomic_DNA"/>
</dbReference>
<evidence type="ECO:0000256" key="2">
    <source>
        <dbReference type="ARBA" id="ARBA00022964"/>
    </source>
</evidence>
<dbReference type="Gene3D" id="3.10.180.50">
    <property type="match status" value="1"/>
</dbReference>
<organism evidence="8 9">
    <name type="scientific">Sphingoaurantiacus capsulatus</name>
    <dbReference type="NCBI Taxonomy" id="1771310"/>
    <lineage>
        <taxon>Bacteria</taxon>
        <taxon>Pseudomonadati</taxon>
        <taxon>Pseudomonadota</taxon>
        <taxon>Alphaproteobacteria</taxon>
        <taxon>Sphingomonadales</taxon>
        <taxon>Sphingosinicellaceae</taxon>
        <taxon>Sphingoaurantiacus</taxon>
    </lineage>
</organism>
<evidence type="ECO:0000256" key="4">
    <source>
        <dbReference type="ARBA" id="ARBA00023004"/>
    </source>
</evidence>
<evidence type="ECO:0000256" key="7">
    <source>
        <dbReference type="ARBA" id="ARBA00035045"/>
    </source>
</evidence>
<evidence type="ECO:0000313" key="9">
    <source>
        <dbReference type="Proteomes" id="UP001595615"/>
    </source>
</evidence>
<keyword evidence="2 8" id="KW-0223">Dioxygenase</keyword>
<name>A0ABV7XE84_9SPHN</name>
<comment type="similarity">
    <text evidence="5">Belongs to the 2-oxoadipate dioxygenase/decarboxylase family.</text>
</comment>
<evidence type="ECO:0000256" key="6">
    <source>
        <dbReference type="ARBA" id="ARBA00035023"/>
    </source>
</evidence>
<sequence>MTIWHGSNLHRLVEARLGPVETSVLFDTLVIDPAFAIAQPAVTGSELAMALNMLLFADLLRRVPSGADYVDEMVTAGGGIVFDHGALRTIRFADRPTGALPGGVDSFRRLLEPLGYRLAKSYPLPALRMTGHAWCHEEHPETLPQFFVSELYVERFSPAFQAAAARVFGATTDPLPASTREMLEVIAADGAVRLQEAAAELPHLVAAFDRHHPPCALADYDLLLAESAEAAWIATEGNAFNHATDRVEDVEALAERLRAAGKPIKPKVEHSASGRVRQTALRADPVARRFRDGGGFVTRTVPGSFYEFISRDIDPATGRLDLAFDSSNAQGIFAMTKAA</sequence>
<dbReference type="PANTHER" id="PTHR31136:SF5">
    <property type="entry name" value="2-OXOADIPATE DIOXYGENASE_DECARBOXYLASE, CHLOROPLASTIC"/>
    <property type="match status" value="1"/>
</dbReference>